<feature type="transmembrane region" description="Helical" evidence="1">
    <location>
        <begin position="204"/>
        <end position="225"/>
    </location>
</feature>
<dbReference type="OrthoDB" id="1669814at2759"/>
<dbReference type="GeneID" id="28840162"/>
<organism evidence="2 3">
    <name type="scientific">Pseudogymnoascus verrucosus</name>
    <dbReference type="NCBI Taxonomy" id="342668"/>
    <lineage>
        <taxon>Eukaryota</taxon>
        <taxon>Fungi</taxon>
        <taxon>Dikarya</taxon>
        <taxon>Ascomycota</taxon>
        <taxon>Pezizomycotina</taxon>
        <taxon>Leotiomycetes</taxon>
        <taxon>Thelebolales</taxon>
        <taxon>Thelebolaceae</taxon>
        <taxon>Pseudogymnoascus</taxon>
    </lineage>
</organism>
<name>A0A1B8GJH4_9PEZI</name>
<feature type="transmembrane region" description="Helical" evidence="1">
    <location>
        <begin position="86"/>
        <end position="106"/>
    </location>
</feature>
<dbReference type="RefSeq" id="XP_018129730.1">
    <property type="nucleotide sequence ID" value="XM_018276216.1"/>
</dbReference>
<keyword evidence="1" id="KW-1133">Transmembrane helix</keyword>
<feature type="transmembrane region" description="Helical" evidence="1">
    <location>
        <begin position="346"/>
        <end position="367"/>
    </location>
</feature>
<protein>
    <submittedName>
        <fullName evidence="2">Uncharacterized protein</fullName>
    </submittedName>
</protein>
<dbReference type="STRING" id="342668.A0A1B8GJH4"/>
<keyword evidence="1" id="KW-0812">Transmembrane</keyword>
<keyword evidence="1" id="KW-0472">Membrane</keyword>
<gene>
    <name evidence="2" type="ORF">VE01_06776</name>
</gene>
<evidence type="ECO:0000313" key="2">
    <source>
        <dbReference type="EMBL" id="OBT95997.1"/>
    </source>
</evidence>
<feature type="transmembrane region" description="Helical" evidence="1">
    <location>
        <begin position="314"/>
        <end position="334"/>
    </location>
</feature>
<evidence type="ECO:0000256" key="1">
    <source>
        <dbReference type="SAM" id="Phobius"/>
    </source>
</evidence>
<feature type="transmembrane region" description="Helical" evidence="1">
    <location>
        <begin position="250"/>
        <end position="276"/>
    </location>
</feature>
<accession>A0A1B8GJH4</accession>
<dbReference type="AlphaFoldDB" id="A0A1B8GJH4"/>
<evidence type="ECO:0000313" key="3">
    <source>
        <dbReference type="Proteomes" id="UP000091956"/>
    </source>
</evidence>
<proteinExistence type="predicted"/>
<dbReference type="Proteomes" id="UP000091956">
    <property type="component" value="Unassembled WGS sequence"/>
</dbReference>
<sequence length="388" mass="42713">MSVSRLTTIALLGLITVASIPCIMILHFRVGTFDLMESISQKAPHLLLGGPAVLRTVYSHFGPLDAQLTSLIRFFWPVVTGATPELSLFGVYMGGQLLSCLALVLIEGERKGNAWSPIGFPTFWATSWVFIPFGFVQPIHNLIHVLFSSQGRAKGEVDANAISANAKRIVLLPVSLTLGYIIPSFVICLPSPEVVSHHDRQGFLIAWQFFAIWTAISQFILTRLVSDNIINRLLGIGESPQRRAATALRYTYNFVLMVTVLTHSLILDTVLCHAFIPSYFPATIDQLHPLLVFQPISPFSNEKLEAFERGILSLLQYDTYFAGASSLIWALYLYSCVKPNATFAGLVGKATLFTVLFGPCGAALAVMKERDEAVFVDSTESDTPKKQN</sequence>
<reference evidence="2 3" key="1">
    <citation type="submission" date="2016-03" db="EMBL/GenBank/DDBJ databases">
        <title>Comparative genomics of Pseudogymnoascus destructans, the fungus causing white-nose syndrome of bats.</title>
        <authorList>
            <person name="Palmer J.M."/>
            <person name="Drees K.P."/>
            <person name="Foster J.T."/>
            <person name="Lindner D.L."/>
        </authorList>
    </citation>
    <scope>NUCLEOTIDE SEQUENCE [LARGE SCALE GENOMIC DNA]</scope>
    <source>
        <strain evidence="2 3">UAMH 10579</strain>
    </source>
</reference>
<dbReference type="EMBL" id="KV460231">
    <property type="protein sequence ID" value="OBT95997.1"/>
    <property type="molecule type" value="Genomic_DNA"/>
</dbReference>
<feature type="transmembrane region" description="Helical" evidence="1">
    <location>
        <begin position="6"/>
        <end position="28"/>
    </location>
</feature>
<feature type="transmembrane region" description="Helical" evidence="1">
    <location>
        <begin position="126"/>
        <end position="148"/>
    </location>
</feature>
<feature type="transmembrane region" description="Helical" evidence="1">
    <location>
        <begin position="169"/>
        <end position="192"/>
    </location>
</feature>
<reference evidence="3" key="2">
    <citation type="journal article" date="2018" name="Nat. Commun.">
        <title>Extreme sensitivity to ultraviolet light in the fungal pathogen causing white-nose syndrome of bats.</title>
        <authorList>
            <person name="Palmer J.M."/>
            <person name="Drees K.P."/>
            <person name="Foster J.T."/>
            <person name="Lindner D.L."/>
        </authorList>
    </citation>
    <scope>NUCLEOTIDE SEQUENCE [LARGE SCALE GENOMIC DNA]</scope>
    <source>
        <strain evidence="3">UAMH 10579</strain>
    </source>
</reference>
<keyword evidence="3" id="KW-1185">Reference proteome</keyword>